<reference evidence="1" key="2">
    <citation type="submission" date="2015-06" db="UniProtKB">
        <authorList>
            <consortium name="EnsemblProtists"/>
        </authorList>
    </citation>
    <scope>IDENTIFICATION</scope>
    <source>
        <strain evidence="1">Emoy2</strain>
    </source>
</reference>
<keyword evidence="2" id="KW-1185">Reference proteome</keyword>
<dbReference type="Proteomes" id="UP000011713">
    <property type="component" value="Unassembled WGS sequence"/>
</dbReference>
<organism evidence="1 2">
    <name type="scientific">Hyaloperonospora arabidopsidis (strain Emoy2)</name>
    <name type="common">Downy mildew agent</name>
    <name type="synonym">Peronospora arabidopsidis</name>
    <dbReference type="NCBI Taxonomy" id="559515"/>
    <lineage>
        <taxon>Eukaryota</taxon>
        <taxon>Sar</taxon>
        <taxon>Stramenopiles</taxon>
        <taxon>Oomycota</taxon>
        <taxon>Peronosporomycetes</taxon>
        <taxon>Peronosporales</taxon>
        <taxon>Peronosporaceae</taxon>
        <taxon>Hyaloperonospora</taxon>
    </lineage>
</organism>
<dbReference type="AlphaFoldDB" id="M4C284"/>
<name>M4C284_HYAAE</name>
<evidence type="ECO:0000313" key="1">
    <source>
        <dbReference type="EnsemblProtists" id="HpaP813199"/>
    </source>
</evidence>
<reference evidence="2" key="1">
    <citation type="journal article" date="2010" name="Science">
        <title>Signatures of adaptation to obligate biotrophy in the Hyaloperonospora arabidopsidis genome.</title>
        <authorList>
            <person name="Baxter L."/>
            <person name="Tripathy S."/>
            <person name="Ishaque N."/>
            <person name="Boot N."/>
            <person name="Cabral A."/>
            <person name="Kemen E."/>
            <person name="Thines M."/>
            <person name="Ah-Fong A."/>
            <person name="Anderson R."/>
            <person name="Badejoko W."/>
            <person name="Bittner-Eddy P."/>
            <person name="Boore J.L."/>
            <person name="Chibucos M.C."/>
            <person name="Coates M."/>
            <person name="Dehal P."/>
            <person name="Delehaunty K."/>
            <person name="Dong S."/>
            <person name="Downton P."/>
            <person name="Dumas B."/>
            <person name="Fabro G."/>
            <person name="Fronick C."/>
            <person name="Fuerstenberg S.I."/>
            <person name="Fulton L."/>
            <person name="Gaulin E."/>
            <person name="Govers F."/>
            <person name="Hughes L."/>
            <person name="Humphray S."/>
            <person name="Jiang R.H."/>
            <person name="Judelson H."/>
            <person name="Kamoun S."/>
            <person name="Kyung K."/>
            <person name="Meijer H."/>
            <person name="Minx P."/>
            <person name="Morris P."/>
            <person name="Nelson J."/>
            <person name="Phuntumart V."/>
            <person name="Qutob D."/>
            <person name="Rehmany A."/>
            <person name="Rougon-Cardoso A."/>
            <person name="Ryden P."/>
            <person name="Torto-Alalibo T."/>
            <person name="Studholme D."/>
            <person name="Wang Y."/>
            <person name="Win J."/>
            <person name="Wood J."/>
            <person name="Clifton S.W."/>
            <person name="Rogers J."/>
            <person name="Van den Ackerveken G."/>
            <person name="Jones J.D."/>
            <person name="McDowell J.M."/>
            <person name="Beynon J."/>
            <person name="Tyler B.M."/>
        </authorList>
    </citation>
    <scope>NUCLEOTIDE SEQUENCE [LARGE SCALE GENOMIC DNA]</scope>
    <source>
        <strain evidence="2">Emoy2</strain>
    </source>
</reference>
<evidence type="ECO:0000313" key="2">
    <source>
        <dbReference type="Proteomes" id="UP000011713"/>
    </source>
</evidence>
<dbReference type="VEuPathDB" id="FungiDB:HpaG813199"/>
<dbReference type="EMBL" id="JH598120">
    <property type="status" value="NOT_ANNOTATED_CDS"/>
    <property type="molecule type" value="Genomic_DNA"/>
</dbReference>
<accession>M4C284</accession>
<sequence>MDQATASITIEQTTPSRRRIVRLFGLSEDATTLKEDPSASRVRLGRLRHGHVWLCLPDCFLRVGVAIQLAEVYDLELISRGGSPREPTKNDCFRLSSGSSRRIVACFI</sequence>
<dbReference type="HOGENOM" id="CLU_2202085_0_0_1"/>
<proteinExistence type="predicted"/>
<protein>
    <submittedName>
        <fullName evidence="1">Uncharacterized protein</fullName>
    </submittedName>
</protein>
<dbReference type="InParanoid" id="M4C284"/>
<dbReference type="EnsemblProtists" id="HpaT813199">
    <property type="protein sequence ID" value="HpaP813199"/>
    <property type="gene ID" value="HpaG813199"/>
</dbReference>